<keyword evidence="1 9" id="KW-0808">Transferase</keyword>
<keyword evidence="7" id="KW-0460">Magnesium</keyword>
<reference evidence="11 12" key="1">
    <citation type="submission" date="2024-11" db="EMBL/GenBank/DDBJ databases">
        <authorList>
            <person name="Heng Y.C."/>
            <person name="Lim A.C.H."/>
            <person name="Lee J.K.Y."/>
            <person name="Kittelmann S."/>
        </authorList>
    </citation>
    <scope>NUCLEOTIDE SEQUENCE [LARGE SCALE GENOMIC DNA]</scope>
    <source>
        <strain evidence="11 12">WILCCON 0114</strain>
    </source>
</reference>
<dbReference type="RefSeq" id="WP_406789642.1">
    <property type="nucleotide sequence ID" value="NZ_JBJIAA010000023.1"/>
</dbReference>
<evidence type="ECO:0000259" key="10">
    <source>
        <dbReference type="Pfam" id="PF01743"/>
    </source>
</evidence>
<proteinExistence type="inferred from homology"/>
<evidence type="ECO:0000256" key="9">
    <source>
        <dbReference type="RuleBase" id="RU003953"/>
    </source>
</evidence>
<evidence type="ECO:0000313" key="11">
    <source>
        <dbReference type="EMBL" id="MFL0252983.1"/>
    </source>
</evidence>
<sequence length="403" mass="46968">MIKIIKNLKNIIKNFNVEVFIIGGYIRDKLIKIKGETSNLDILVKGDIEGFVKELQIKGYVLVSSYDRTYQMTYEDKILNISKLKGDTIEEDLATRDFTMNAIALNLGSNQIIDPFKGRLHIKRRIIQEVNDESINNDPIRILRGIRFYIKYGIHFSAYTEAHIRSEASNILNCPKELIKNEILNVIHNDENGIFFEIADQFYVLKELIPYINELKSIGKCKYHSVDAFTHMNTAYHVFKDMQKGYITIEGIDLDTLKMDADDCNILDYLAFGIFVHDIGKFESYKKEGDKISFKGHDISGYNIITKVCDNLGFSAQGKELVGCIVKNHMYPLSIFKDNAEDYQSKFYNFFDMFKEKSPYLIIASFCDVYATRMYLDVENEKNKYRDFIMSMFFEYKNYIKLK</sequence>
<dbReference type="InterPro" id="IPR043519">
    <property type="entry name" value="NT_sf"/>
</dbReference>
<comment type="caution">
    <text evidence="11">The sequence shown here is derived from an EMBL/GenBank/DDBJ whole genome shotgun (WGS) entry which is preliminary data.</text>
</comment>
<dbReference type="InterPro" id="IPR050124">
    <property type="entry name" value="tRNA_CCA-adding_enzyme"/>
</dbReference>
<dbReference type="PANTHER" id="PTHR47545:SF1">
    <property type="entry name" value="MULTIFUNCTIONAL CCA PROTEIN"/>
    <property type="match status" value="1"/>
</dbReference>
<evidence type="ECO:0000256" key="2">
    <source>
        <dbReference type="ARBA" id="ARBA00022694"/>
    </source>
</evidence>
<dbReference type="Proteomes" id="UP001623592">
    <property type="component" value="Unassembled WGS sequence"/>
</dbReference>
<keyword evidence="6" id="KW-0067">ATP-binding</keyword>
<dbReference type="SUPFAM" id="SSF81301">
    <property type="entry name" value="Nucleotidyltransferase"/>
    <property type="match status" value="1"/>
</dbReference>
<organism evidence="11 12">
    <name type="scientific">Clostridium neuense</name>
    <dbReference type="NCBI Taxonomy" id="1728934"/>
    <lineage>
        <taxon>Bacteria</taxon>
        <taxon>Bacillati</taxon>
        <taxon>Bacillota</taxon>
        <taxon>Clostridia</taxon>
        <taxon>Eubacteriales</taxon>
        <taxon>Clostridiaceae</taxon>
        <taxon>Clostridium</taxon>
    </lineage>
</organism>
<keyword evidence="5" id="KW-0547">Nucleotide-binding</keyword>
<evidence type="ECO:0000256" key="1">
    <source>
        <dbReference type="ARBA" id="ARBA00022679"/>
    </source>
</evidence>
<evidence type="ECO:0000256" key="7">
    <source>
        <dbReference type="ARBA" id="ARBA00022842"/>
    </source>
</evidence>
<keyword evidence="8 9" id="KW-0694">RNA-binding</keyword>
<dbReference type="InterPro" id="IPR002646">
    <property type="entry name" value="PolA_pol_head_dom"/>
</dbReference>
<dbReference type="SUPFAM" id="SSF81891">
    <property type="entry name" value="Poly A polymerase C-terminal region-like"/>
    <property type="match status" value="1"/>
</dbReference>
<evidence type="ECO:0000313" key="12">
    <source>
        <dbReference type="Proteomes" id="UP001623592"/>
    </source>
</evidence>
<dbReference type="Gene3D" id="3.30.460.10">
    <property type="entry name" value="Beta Polymerase, domain 2"/>
    <property type="match status" value="1"/>
</dbReference>
<keyword evidence="4" id="KW-0479">Metal-binding</keyword>
<protein>
    <submittedName>
        <fullName evidence="11">CCA tRNA nucleotidyltransferase</fullName>
    </submittedName>
</protein>
<comment type="similarity">
    <text evidence="9">Belongs to the tRNA nucleotidyltransferase/poly(A) polymerase family.</text>
</comment>
<evidence type="ECO:0000256" key="6">
    <source>
        <dbReference type="ARBA" id="ARBA00022840"/>
    </source>
</evidence>
<accession>A0ABW8TNA1</accession>
<name>A0ABW8TNA1_9CLOT</name>
<evidence type="ECO:0000256" key="3">
    <source>
        <dbReference type="ARBA" id="ARBA00022695"/>
    </source>
</evidence>
<dbReference type="PANTHER" id="PTHR47545">
    <property type="entry name" value="MULTIFUNCTIONAL CCA PROTEIN"/>
    <property type="match status" value="1"/>
</dbReference>
<keyword evidence="12" id="KW-1185">Reference proteome</keyword>
<keyword evidence="2" id="KW-0819">tRNA processing</keyword>
<evidence type="ECO:0000256" key="8">
    <source>
        <dbReference type="ARBA" id="ARBA00022884"/>
    </source>
</evidence>
<evidence type="ECO:0000256" key="5">
    <source>
        <dbReference type="ARBA" id="ARBA00022741"/>
    </source>
</evidence>
<keyword evidence="3" id="KW-0548">Nucleotidyltransferase</keyword>
<gene>
    <name evidence="11" type="ORF">ACJDT4_21475</name>
</gene>
<feature type="domain" description="Poly A polymerase head" evidence="10">
    <location>
        <begin position="20"/>
        <end position="127"/>
    </location>
</feature>
<dbReference type="EMBL" id="JBJIAA010000023">
    <property type="protein sequence ID" value="MFL0252983.1"/>
    <property type="molecule type" value="Genomic_DNA"/>
</dbReference>
<dbReference type="Pfam" id="PF01743">
    <property type="entry name" value="PolyA_pol"/>
    <property type="match status" value="1"/>
</dbReference>
<evidence type="ECO:0000256" key="4">
    <source>
        <dbReference type="ARBA" id="ARBA00022723"/>
    </source>
</evidence>
<dbReference type="Gene3D" id="1.10.3090.10">
    <property type="entry name" value="cca-adding enzyme, domain 2"/>
    <property type="match status" value="1"/>
</dbReference>